<comment type="caution">
    <text evidence="2">The sequence shown here is derived from an EMBL/GenBank/DDBJ whole genome shotgun (WGS) entry which is preliminary data.</text>
</comment>
<evidence type="ECO:0000256" key="1">
    <source>
        <dbReference type="SAM" id="MobiDB-lite"/>
    </source>
</evidence>
<proteinExistence type="predicted"/>
<dbReference type="AlphaFoldDB" id="A0AAD4M1E5"/>
<reference evidence="2" key="1">
    <citation type="journal article" date="2022" name="New Phytol.">
        <title>Evolutionary transition to the ectomycorrhizal habit in the genomes of a hyperdiverse lineage of mushroom-forming fungi.</title>
        <authorList>
            <person name="Looney B."/>
            <person name="Miyauchi S."/>
            <person name="Morin E."/>
            <person name="Drula E."/>
            <person name="Courty P.E."/>
            <person name="Kohler A."/>
            <person name="Kuo A."/>
            <person name="LaButti K."/>
            <person name="Pangilinan J."/>
            <person name="Lipzen A."/>
            <person name="Riley R."/>
            <person name="Andreopoulos W."/>
            <person name="He G."/>
            <person name="Johnson J."/>
            <person name="Nolan M."/>
            <person name="Tritt A."/>
            <person name="Barry K.W."/>
            <person name="Grigoriev I.V."/>
            <person name="Nagy L.G."/>
            <person name="Hibbett D."/>
            <person name="Henrissat B."/>
            <person name="Matheny P.B."/>
            <person name="Labbe J."/>
            <person name="Martin F.M."/>
        </authorList>
    </citation>
    <scope>NUCLEOTIDE SEQUENCE</scope>
    <source>
        <strain evidence="2">BPL690</strain>
    </source>
</reference>
<evidence type="ECO:0000313" key="2">
    <source>
        <dbReference type="EMBL" id="KAI0298638.1"/>
    </source>
</evidence>
<keyword evidence="3" id="KW-1185">Reference proteome</keyword>
<dbReference type="Proteomes" id="UP001203297">
    <property type="component" value="Unassembled WGS sequence"/>
</dbReference>
<organism evidence="2 3">
    <name type="scientific">Multifurca ochricompacta</name>
    <dbReference type="NCBI Taxonomy" id="376703"/>
    <lineage>
        <taxon>Eukaryota</taxon>
        <taxon>Fungi</taxon>
        <taxon>Dikarya</taxon>
        <taxon>Basidiomycota</taxon>
        <taxon>Agaricomycotina</taxon>
        <taxon>Agaricomycetes</taxon>
        <taxon>Russulales</taxon>
        <taxon>Russulaceae</taxon>
        <taxon>Multifurca</taxon>
    </lineage>
</organism>
<feature type="compositionally biased region" description="Polar residues" evidence="1">
    <location>
        <begin position="95"/>
        <end position="111"/>
    </location>
</feature>
<dbReference type="EMBL" id="WTXG01000027">
    <property type="protein sequence ID" value="KAI0298638.1"/>
    <property type="molecule type" value="Genomic_DNA"/>
</dbReference>
<name>A0AAD4M1E5_9AGAM</name>
<gene>
    <name evidence="2" type="ORF">B0F90DRAFT_679991</name>
</gene>
<accession>A0AAD4M1E5</accession>
<protein>
    <submittedName>
        <fullName evidence="2">Uncharacterized protein</fullName>
    </submittedName>
</protein>
<feature type="region of interest" description="Disordered" evidence="1">
    <location>
        <begin position="82"/>
        <end position="111"/>
    </location>
</feature>
<sequence length="123" mass="13017">MGTEDQSAPSAPELTVLNRVASTPLVNDSLSAVRASLVSNPRTHSPYNTAQALSSTALRYSEPITTKLAPIIARANDDANKGLDAVESRNPDQILGSSNSQPQELQDSSAPVSVNRSLFIPFV</sequence>
<evidence type="ECO:0000313" key="3">
    <source>
        <dbReference type="Proteomes" id="UP001203297"/>
    </source>
</evidence>